<sequence>MKKYIALALLLCMALSSCGVEGAEAEGASAASPEDTRTSVTLAVFGNGYQTLTNAAARFNLSAYASDFRIDVVDYCDGGISMDQAVLRLNSELGAGGGPDMIAFADGRSKSMEIPGIAHLSYMSRGWLEDMSNYLAEDDGLSSENLVNFDALNEFGGVYILGDGFRINTAMVLRERFENRTSWTIQEYLDIEESLETWQSMCYYMNDYYFLENVSGRYSRHAINWEDGSCNFDNSEFTAILEAAGRVKDDNTEDFETVDSFTSAWQRIGTGQLIVSASYISNPSSIKEDEMLSGSKLTYIG</sequence>
<reference evidence="2" key="2">
    <citation type="journal article" date="2021" name="PeerJ">
        <title>Extensive microbial diversity within the chicken gut microbiome revealed by metagenomics and culture.</title>
        <authorList>
            <person name="Gilroy R."/>
            <person name="Ravi A."/>
            <person name="Getino M."/>
            <person name="Pursley I."/>
            <person name="Horton D.L."/>
            <person name="Alikhan N.F."/>
            <person name="Baker D."/>
            <person name="Gharbi K."/>
            <person name="Hall N."/>
            <person name="Watson M."/>
            <person name="Adriaenssens E.M."/>
            <person name="Foster-Nyarko E."/>
            <person name="Jarju S."/>
            <person name="Secka A."/>
            <person name="Antonio M."/>
            <person name="Oren A."/>
            <person name="Chaudhuri R.R."/>
            <person name="La Ragione R."/>
            <person name="Hildebrand F."/>
            <person name="Pallen M.J."/>
        </authorList>
    </citation>
    <scope>NUCLEOTIDE SEQUENCE</scope>
    <source>
        <strain evidence="2">ChiBcolR7-354</strain>
    </source>
</reference>
<dbReference type="Proteomes" id="UP000824262">
    <property type="component" value="Unassembled WGS sequence"/>
</dbReference>
<dbReference type="SUPFAM" id="SSF53850">
    <property type="entry name" value="Periplasmic binding protein-like II"/>
    <property type="match status" value="1"/>
</dbReference>
<protein>
    <submittedName>
        <fullName evidence="2">Uncharacterized protein</fullName>
    </submittedName>
</protein>
<name>A0A9D0ZG31_9FIRM</name>
<feature type="chain" id="PRO_5038513703" evidence="1">
    <location>
        <begin position="23"/>
        <end position="301"/>
    </location>
</feature>
<dbReference type="AlphaFoldDB" id="A0A9D0ZG31"/>
<evidence type="ECO:0000256" key="1">
    <source>
        <dbReference type="SAM" id="SignalP"/>
    </source>
</evidence>
<gene>
    <name evidence="2" type="ORF">IAB77_09915</name>
</gene>
<reference evidence="2" key="1">
    <citation type="submission" date="2020-10" db="EMBL/GenBank/DDBJ databases">
        <authorList>
            <person name="Gilroy R."/>
        </authorList>
    </citation>
    <scope>NUCLEOTIDE SEQUENCE</scope>
    <source>
        <strain evidence="2">ChiBcolR7-354</strain>
    </source>
</reference>
<evidence type="ECO:0000313" key="3">
    <source>
        <dbReference type="Proteomes" id="UP000824262"/>
    </source>
</evidence>
<dbReference type="PROSITE" id="PS51257">
    <property type="entry name" value="PROKAR_LIPOPROTEIN"/>
    <property type="match status" value="1"/>
</dbReference>
<proteinExistence type="predicted"/>
<accession>A0A9D0ZG31</accession>
<dbReference type="Gene3D" id="3.40.190.10">
    <property type="entry name" value="Periplasmic binding protein-like II"/>
    <property type="match status" value="1"/>
</dbReference>
<feature type="signal peptide" evidence="1">
    <location>
        <begin position="1"/>
        <end position="22"/>
    </location>
</feature>
<comment type="caution">
    <text evidence="2">The sequence shown here is derived from an EMBL/GenBank/DDBJ whole genome shotgun (WGS) entry which is preliminary data.</text>
</comment>
<dbReference type="EMBL" id="DVGA01000114">
    <property type="protein sequence ID" value="HIQ79556.1"/>
    <property type="molecule type" value="Genomic_DNA"/>
</dbReference>
<evidence type="ECO:0000313" key="2">
    <source>
        <dbReference type="EMBL" id="HIQ79556.1"/>
    </source>
</evidence>
<keyword evidence="1" id="KW-0732">Signal</keyword>
<organism evidence="2 3">
    <name type="scientific">Candidatus Scatomorpha intestinavium</name>
    <dbReference type="NCBI Taxonomy" id="2840922"/>
    <lineage>
        <taxon>Bacteria</taxon>
        <taxon>Bacillati</taxon>
        <taxon>Bacillota</taxon>
        <taxon>Clostridia</taxon>
        <taxon>Eubacteriales</taxon>
        <taxon>Candidatus Scatomorpha</taxon>
    </lineage>
</organism>